<dbReference type="Proteomes" id="UP001218218">
    <property type="component" value="Unassembled WGS sequence"/>
</dbReference>
<dbReference type="GO" id="GO:0005886">
    <property type="term" value="C:plasma membrane"/>
    <property type="evidence" value="ECO:0007669"/>
    <property type="project" value="TreeGrafter"/>
</dbReference>
<dbReference type="InterPro" id="IPR012341">
    <property type="entry name" value="6hp_glycosidase-like_sf"/>
</dbReference>
<evidence type="ECO:0000256" key="1">
    <source>
        <dbReference type="PIRSR" id="PIRSR607822-1"/>
    </source>
</evidence>
<name>A0AAD6ZCZ0_9AGAR</name>
<gene>
    <name evidence="2" type="ORF">DFH08DRAFT_892679</name>
</gene>
<dbReference type="GO" id="GO:0005975">
    <property type="term" value="P:carbohydrate metabolic process"/>
    <property type="evidence" value="ECO:0007669"/>
    <property type="project" value="InterPro"/>
</dbReference>
<dbReference type="InterPro" id="IPR007822">
    <property type="entry name" value="LANC-like"/>
</dbReference>
<evidence type="ECO:0000313" key="2">
    <source>
        <dbReference type="EMBL" id="KAJ7318112.1"/>
    </source>
</evidence>
<keyword evidence="3" id="KW-1185">Reference proteome</keyword>
<keyword evidence="1" id="KW-0862">Zinc</keyword>
<dbReference type="Pfam" id="PF05147">
    <property type="entry name" value="LANC_like"/>
    <property type="match status" value="1"/>
</dbReference>
<dbReference type="EMBL" id="JARIHO010000059">
    <property type="protein sequence ID" value="KAJ7318112.1"/>
    <property type="molecule type" value="Genomic_DNA"/>
</dbReference>
<feature type="binding site" evidence="1">
    <location>
        <position position="385"/>
    </location>
    <ligand>
        <name>Zn(2+)</name>
        <dbReference type="ChEBI" id="CHEBI:29105"/>
    </ligand>
</feature>
<keyword evidence="1" id="KW-0479">Metal-binding</keyword>
<dbReference type="GO" id="GO:0031179">
    <property type="term" value="P:peptide modification"/>
    <property type="evidence" value="ECO:0007669"/>
    <property type="project" value="InterPro"/>
</dbReference>
<evidence type="ECO:0000313" key="3">
    <source>
        <dbReference type="Proteomes" id="UP001218218"/>
    </source>
</evidence>
<dbReference type="GO" id="GO:0046872">
    <property type="term" value="F:metal ion binding"/>
    <property type="evidence" value="ECO:0007669"/>
    <property type="project" value="UniProtKB-KW"/>
</dbReference>
<dbReference type="AlphaFoldDB" id="A0AAD6ZCZ0"/>
<comment type="caution">
    <text evidence="2">The sequence shown here is derived from an EMBL/GenBank/DDBJ whole genome shotgun (WGS) entry which is preliminary data.</text>
</comment>
<dbReference type="Gene3D" id="1.50.10.10">
    <property type="match status" value="1"/>
</dbReference>
<dbReference type="SMART" id="SM01260">
    <property type="entry name" value="LANC_like"/>
    <property type="match status" value="1"/>
</dbReference>
<protein>
    <submittedName>
        <fullName evidence="2">Uncharacterized protein</fullName>
    </submittedName>
</protein>
<reference evidence="2" key="1">
    <citation type="submission" date="2023-03" db="EMBL/GenBank/DDBJ databases">
        <title>Massive genome expansion in bonnet fungi (Mycena s.s.) driven by repeated elements and novel gene families across ecological guilds.</title>
        <authorList>
            <consortium name="Lawrence Berkeley National Laboratory"/>
            <person name="Harder C.B."/>
            <person name="Miyauchi S."/>
            <person name="Viragh M."/>
            <person name="Kuo A."/>
            <person name="Thoen E."/>
            <person name="Andreopoulos B."/>
            <person name="Lu D."/>
            <person name="Skrede I."/>
            <person name="Drula E."/>
            <person name="Henrissat B."/>
            <person name="Morin E."/>
            <person name="Kohler A."/>
            <person name="Barry K."/>
            <person name="LaButti K."/>
            <person name="Morin E."/>
            <person name="Salamov A."/>
            <person name="Lipzen A."/>
            <person name="Mereny Z."/>
            <person name="Hegedus B."/>
            <person name="Baldrian P."/>
            <person name="Stursova M."/>
            <person name="Weitz H."/>
            <person name="Taylor A."/>
            <person name="Grigoriev I.V."/>
            <person name="Nagy L.G."/>
            <person name="Martin F."/>
            <person name="Kauserud H."/>
        </authorList>
    </citation>
    <scope>NUCLEOTIDE SEQUENCE</scope>
    <source>
        <strain evidence="2">CBHHK002</strain>
    </source>
</reference>
<dbReference type="PRINTS" id="PR01950">
    <property type="entry name" value="LANCSUPER"/>
</dbReference>
<accession>A0AAD6ZCZ0</accession>
<dbReference type="SUPFAM" id="SSF158745">
    <property type="entry name" value="LanC-like"/>
    <property type="match status" value="1"/>
</dbReference>
<dbReference type="PANTHER" id="PTHR12736">
    <property type="entry name" value="LANC-LIKE PROTEIN"/>
    <property type="match status" value="1"/>
</dbReference>
<proteinExistence type="predicted"/>
<feature type="binding site" evidence="1">
    <location>
        <position position="384"/>
    </location>
    <ligand>
        <name>Zn(2+)</name>
        <dbReference type="ChEBI" id="CHEBI:29105"/>
    </ligand>
</feature>
<feature type="binding site" evidence="1">
    <location>
        <position position="331"/>
    </location>
    <ligand>
        <name>Zn(2+)</name>
        <dbReference type="ChEBI" id="CHEBI:29105"/>
    </ligand>
</feature>
<dbReference type="CDD" id="cd04794">
    <property type="entry name" value="euk_LANCL"/>
    <property type="match status" value="1"/>
</dbReference>
<sequence>MPPRSTSMPPRSVRYIHHANQPPSDLVSACRVIQSVLSAEVKRIQSDHVPKTRKTGSVYVGITGSSLMAHHLSTAQLDGLSPAELLAFTDTRLVQALSLPPTSLSSPSSGSHSSFLETAVGMATLVLIRAIELVTTTATVSTSPFRDAWTACTQLIASAASMAASEDRRADVDDGGCEVLYGRAGLLYALIRLRSVSKCEDIKTADSTSADLITEVRVLSSKAQLQLLVQSIICRGQYGAAVYAEELAGRLAAPPLMWTWHGKRYLGAAHGVAGILHILLLCPEDVIHPYMESILLTVEWLIGCQDVHGNWPTAAPTGYPTGRDNDLVQWCHGATGILLMLCTVLRCATSASAAPLLEKVIASVQAGAALVYRHGLLSKGVGLCHGVAGSVFALLAVSDVLDTAHKKKSKPSKANATQPSEDNYYLVRAVHLARLAASHETLTARGEMGVPDHPWSLYEGMAGMCCAWAEVLRRLTLKQARPCERSGMPGFDDVDGDTWASW</sequence>
<dbReference type="PANTHER" id="PTHR12736:SF7">
    <property type="entry name" value="LANC-LIKE PROTEIN 3"/>
    <property type="match status" value="1"/>
</dbReference>
<organism evidence="2 3">
    <name type="scientific">Mycena albidolilacea</name>
    <dbReference type="NCBI Taxonomy" id="1033008"/>
    <lineage>
        <taxon>Eukaryota</taxon>
        <taxon>Fungi</taxon>
        <taxon>Dikarya</taxon>
        <taxon>Basidiomycota</taxon>
        <taxon>Agaricomycotina</taxon>
        <taxon>Agaricomycetes</taxon>
        <taxon>Agaricomycetidae</taxon>
        <taxon>Agaricales</taxon>
        <taxon>Marasmiineae</taxon>
        <taxon>Mycenaceae</taxon>
        <taxon>Mycena</taxon>
    </lineage>
</organism>
<dbReference type="PRINTS" id="PR01955">
    <property type="entry name" value="LANCFRANKIA"/>
</dbReference>